<gene>
    <name evidence="1" type="ORF">JAY77_21450</name>
</gene>
<sequence length="112" mass="12922">MELVTCYRPTGQKELDLVVESGYSKWPPRLPEQSIFYPVTNEQYATELTQWNVTDFGIGYVTKFSVKKVFMDRYPLKCVGAKDHTEWWIPADDLEELNANIVGKIEVVTVLC</sequence>
<organism evidence="1 2">
    <name type="scientific">Candidatus Thiodiazotropha taylori</name>
    <dbReference type="NCBI Taxonomy" id="2792791"/>
    <lineage>
        <taxon>Bacteria</taxon>
        <taxon>Pseudomonadati</taxon>
        <taxon>Pseudomonadota</taxon>
        <taxon>Gammaproteobacteria</taxon>
        <taxon>Chromatiales</taxon>
        <taxon>Sedimenticolaceae</taxon>
        <taxon>Candidatus Thiodiazotropha</taxon>
    </lineage>
</organism>
<dbReference type="AlphaFoldDB" id="A0A9E4NPU0"/>
<proteinExistence type="predicted"/>
<evidence type="ECO:0000313" key="2">
    <source>
        <dbReference type="Proteomes" id="UP000886674"/>
    </source>
</evidence>
<accession>A0A9E4NPU0</accession>
<reference evidence="1" key="1">
    <citation type="journal article" date="2021" name="Proc. Natl. Acad. Sci. U.S.A.">
        <title>Global biogeography of chemosynthetic symbionts reveals both localized and globally distributed symbiont groups. .</title>
        <authorList>
            <person name="Osvatic J.T."/>
            <person name="Wilkins L.G.E."/>
            <person name="Leibrecht L."/>
            <person name="Leray M."/>
            <person name="Zauner S."/>
            <person name="Polzin J."/>
            <person name="Camacho Y."/>
            <person name="Gros O."/>
            <person name="van Gils J.A."/>
            <person name="Eisen J.A."/>
            <person name="Petersen J.M."/>
            <person name="Yuen B."/>
        </authorList>
    </citation>
    <scope>NUCLEOTIDE SEQUENCE</scope>
    <source>
        <strain evidence="1">MAGclacostrist055</strain>
    </source>
</reference>
<dbReference type="EMBL" id="JAEPCR010000148">
    <property type="protein sequence ID" value="MCG7980699.1"/>
    <property type="molecule type" value="Genomic_DNA"/>
</dbReference>
<evidence type="ECO:0008006" key="3">
    <source>
        <dbReference type="Google" id="ProtNLM"/>
    </source>
</evidence>
<dbReference type="Proteomes" id="UP000886674">
    <property type="component" value="Unassembled WGS sequence"/>
</dbReference>
<protein>
    <recommendedName>
        <fullName evidence="3">ADP-ribosylation/crystallin J1</fullName>
    </recommendedName>
</protein>
<comment type="caution">
    <text evidence="1">The sequence shown here is derived from an EMBL/GenBank/DDBJ whole genome shotgun (WGS) entry which is preliminary data.</text>
</comment>
<name>A0A9E4NPU0_9GAMM</name>
<evidence type="ECO:0000313" key="1">
    <source>
        <dbReference type="EMBL" id="MCG7980699.1"/>
    </source>
</evidence>